<proteinExistence type="predicted"/>
<dbReference type="AlphaFoldDB" id="A0A7R9DDL1"/>
<accession>A0A7R9DDL1</accession>
<name>A0A7R9DDL1_TIMCR</name>
<reference evidence="1" key="1">
    <citation type="submission" date="2020-11" db="EMBL/GenBank/DDBJ databases">
        <authorList>
            <person name="Tran Van P."/>
        </authorList>
    </citation>
    <scope>NUCLEOTIDE SEQUENCE</scope>
</reference>
<organism evidence="1">
    <name type="scientific">Timema cristinae</name>
    <name type="common">Walking stick</name>
    <dbReference type="NCBI Taxonomy" id="61476"/>
    <lineage>
        <taxon>Eukaryota</taxon>
        <taxon>Metazoa</taxon>
        <taxon>Ecdysozoa</taxon>
        <taxon>Arthropoda</taxon>
        <taxon>Hexapoda</taxon>
        <taxon>Insecta</taxon>
        <taxon>Pterygota</taxon>
        <taxon>Neoptera</taxon>
        <taxon>Polyneoptera</taxon>
        <taxon>Phasmatodea</taxon>
        <taxon>Timematodea</taxon>
        <taxon>Timematoidea</taxon>
        <taxon>Timematidae</taxon>
        <taxon>Timema</taxon>
    </lineage>
</organism>
<gene>
    <name evidence="1" type="ORF">TCEB3V08_LOCUS11482</name>
</gene>
<sequence length="284" mass="32436">MKLASCEEMPSIKKFFHLKNNDLTKVTWRNGIYSEQTFQSALKVNSAMEQYGHLSEDYKGKILGLVEPVTRTVKFRVQYSDREKLYRFGNLDGKMKTTSNIVLMEVLQAKLDAIDQKNTYLTSRHIAARVGDNLSKDTIVELIIEGRLHSFAAASNQCLTEWQNSLERDLNLHLPVLVSLAQHETSTLFNFTTKIKFPLWLNANTDHMKDKDIDDFLSLCTHNFPKATISIGILNKGTTIEVSAMEYKAWNVLPKTFQYRSSQLKPVAGLFKRGRLPLESSEIL</sequence>
<dbReference type="EMBL" id="OC323096">
    <property type="protein sequence ID" value="CAD7412691.1"/>
    <property type="molecule type" value="Genomic_DNA"/>
</dbReference>
<protein>
    <submittedName>
        <fullName evidence="1">Uncharacterized protein</fullName>
    </submittedName>
</protein>
<evidence type="ECO:0000313" key="1">
    <source>
        <dbReference type="EMBL" id="CAD7412691.1"/>
    </source>
</evidence>